<dbReference type="PANTHER" id="PTHR43428:SF1">
    <property type="entry name" value="ARSENATE REDUCTASE"/>
    <property type="match status" value="1"/>
</dbReference>
<organism evidence="3">
    <name type="scientific">marine metagenome</name>
    <dbReference type="NCBI Taxonomy" id="408172"/>
    <lineage>
        <taxon>unclassified sequences</taxon>
        <taxon>metagenomes</taxon>
        <taxon>ecological metagenomes</taxon>
    </lineage>
</organism>
<dbReference type="EMBL" id="UINC01022639">
    <property type="protein sequence ID" value="SVA92678.1"/>
    <property type="molecule type" value="Genomic_DNA"/>
</dbReference>
<sequence>MVEKSVKVLFICTGNSCRSQIAEGLLRSMAGDQCKVFSAGSHPSRVNPMAIEIMKEVGIDISGHTSDPIDDYLHLGIDVVITVCDSAKQICPVFPGNVTHVHWSIDDPFQGWTFEKSKLDSFRDTREIIKKKIEGFIQENL</sequence>
<dbReference type="Pfam" id="PF01451">
    <property type="entry name" value="LMWPc"/>
    <property type="match status" value="1"/>
</dbReference>
<dbReference type="InterPro" id="IPR036196">
    <property type="entry name" value="Ptyr_pPase_sf"/>
</dbReference>
<dbReference type="GO" id="GO:0046685">
    <property type="term" value="P:response to arsenic-containing substance"/>
    <property type="evidence" value="ECO:0007669"/>
    <property type="project" value="UniProtKB-KW"/>
</dbReference>
<protein>
    <recommendedName>
        <fullName evidence="2">Phosphotyrosine protein phosphatase I domain-containing protein</fullName>
    </recommendedName>
</protein>
<gene>
    <name evidence="3" type="ORF">METZ01_LOCUS145532</name>
</gene>
<dbReference type="SUPFAM" id="SSF52788">
    <property type="entry name" value="Phosphotyrosine protein phosphatases I"/>
    <property type="match status" value="1"/>
</dbReference>
<proteinExistence type="predicted"/>
<name>A0A381ZTQ3_9ZZZZ</name>
<reference evidence="3" key="1">
    <citation type="submission" date="2018-05" db="EMBL/GenBank/DDBJ databases">
        <authorList>
            <person name="Lanie J.A."/>
            <person name="Ng W.-L."/>
            <person name="Kazmierczak K.M."/>
            <person name="Andrzejewski T.M."/>
            <person name="Davidsen T.M."/>
            <person name="Wayne K.J."/>
            <person name="Tettelin H."/>
            <person name="Glass J.I."/>
            <person name="Rusch D."/>
            <person name="Podicherti R."/>
            <person name="Tsui H.-C.T."/>
            <person name="Winkler M.E."/>
        </authorList>
    </citation>
    <scope>NUCLEOTIDE SEQUENCE</scope>
</reference>
<dbReference type="CDD" id="cd16345">
    <property type="entry name" value="LMWP_ArsC"/>
    <property type="match status" value="1"/>
</dbReference>
<dbReference type="PANTHER" id="PTHR43428">
    <property type="entry name" value="ARSENATE REDUCTASE"/>
    <property type="match status" value="1"/>
</dbReference>
<keyword evidence="1" id="KW-0059">Arsenical resistance</keyword>
<evidence type="ECO:0000256" key="1">
    <source>
        <dbReference type="ARBA" id="ARBA00022849"/>
    </source>
</evidence>
<evidence type="ECO:0000259" key="2">
    <source>
        <dbReference type="SMART" id="SM00226"/>
    </source>
</evidence>
<dbReference type="SMART" id="SM00226">
    <property type="entry name" value="LMWPc"/>
    <property type="match status" value="1"/>
</dbReference>
<dbReference type="AlphaFoldDB" id="A0A381ZTQ3"/>
<feature type="domain" description="Phosphotyrosine protein phosphatase I" evidence="2">
    <location>
        <begin position="6"/>
        <end position="139"/>
    </location>
</feature>
<evidence type="ECO:0000313" key="3">
    <source>
        <dbReference type="EMBL" id="SVA92678.1"/>
    </source>
</evidence>
<dbReference type="InterPro" id="IPR023485">
    <property type="entry name" value="Ptyr_pPase"/>
</dbReference>
<dbReference type="Gene3D" id="3.40.50.2300">
    <property type="match status" value="1"/>
</dbReference>
<accession>A0A381ZTQ3</accession>